<evidence type="ECO:0000256" key="4">
    <source>
        <dbReference type="PROSITE-ProRule" id="PRU00023"/>
    </source>
</evidence>
<dbReference type="Pfam" id="PF13637">
    <property type="entry name" value="Ank_4"/>
    <property type="match status" value="1"/>
</dbReference>
<evidence type="ECO:0000313" key="10">
    <source>
        <dbReference type="Proteomes" id="UP000001307"/>
    </source>
</evidence>
<dbReference type="FunFam" id="1.25.40.20:FF:000046">
    <property type="entry name" value="Ankyrin repeat and KH domain-containing protein 1"/>
    <property type="match status" value="1"/>
</dbReference>
<dbReference type="SUPFAM" id="SSF54791">
    <property type="entry name" value="Eukaryotic type KH-domain (KH-domain type I)"/>
    <property type="match status" value="1"/>
</dbReference>
<feature type="repeat" description="ANK" evidence="4">
    <location>
        <begin position="299"/>
        <end position="331"/>
    </location>
</feature>
<feature type="repeat" description="ANK" evidence="4">
    <location>
        <begin position="1120"/>
        <end position="1152"/>
    </location>
</feature>
<dbReference type="InterPro" id="IPR004088">
    <property type="entry name" value="KH_dom_type_1"/>
</dbReference>
<dbReference type="PROSITE" id="PS50297">
    <property type="entry name" value="ANK_REP_REGION"/>
    <property type="match status" value="17"/>
</dbReference>
<feature type="region of interest" description="Disordered" evidence="7">
    <location>
        <begin position="1519"/>
        <end position="1662"/>
    </location>
</feature>
<feature type="region of interest" description="Disordered" evidence="7">
    <location>
        <begin position="1700"/>
        <end position="1800"/>
    </location>
</feature>
<feature type="repeat" description="ANK" evidence="4">
    <location>
        <begin position="1153"/>
        <end position="1185"/>
    </location>
</feature>
<feature type="repeat" description="ANK" evidence="4">
    <location>
        <begin position="916"/>
        <end position="948"/>
    </location>
</feature>
<feature type="repeat" description="ANK" evidence="4">
    <location>
        <begin position="232"/>
        <end position="264"/>
    </location>
</feature>
<feature type="repeat" description="ANK" evidence="4">
    <location>
        <begin position="462"/>
        <end position="494"/>
    </location>
</feature>
<dbReference type="GO" id="GO:0003723">
    <property type="term" value="F:RNA binding"/>
    <property type="evidence" value="ECO:0007669"/>
    <property type="project" value="UniProtKB-UniRule"/>
</dbReference>
<dbReference type="OrthoDB" id="10071877at2759"/>
<evidence type="ECO:0000313" key="9">
    <source>
        <dbReference type="EMBL" id="CBY22305.1"/>
    </source>
</evidence>
<dbReference type="Proteomes" id="UP000001307">
    <property type="component" value="Unassembled WGS sequence"/>
</dbReference>
<dbReference type="Gene3D" id="3.30.1370.10">
    <property type="entry name" value="K Homology domain, type 1"/>
    <property type="match status" value="1"/>
</dbReference>
<dbReference type="PROSITE" id="PS50088">
    <property type="entry name" value="ANK_REPEAT"/>
    <property type="match status" value="20"/>
</dbReference>
<feature type="repeat" description="ANK" evidence="4">
    <location>
        <begin position="429"/>
        <end position="461"/>
    </location>
</feature>
<feature type="repeat" description="ANK" evidence="4">
    <location>
        <begin position="883"/>
        <end position="915"/>
    </location>
</feature>
<dbReference type="InterPro" id="IPR004087">
    <property type="entry name" value="KH_dom"/>
</dbReference>
<feature type="coiled-coil region" evidence="6">
    <location>
        <begin position="666"/>
        <end position="730"/>
    </location>
</feature>
<evidence type="ECO:0000256" key="3">
    <source>
        <dbReference type="ARBA" id="ARBA00023054"/>
    </source>
</evidence>
<feature type="repeat" description="ANK" evidence="4">
    <location>
        <begin position="332"/>
        <end position="364"/>
    </location>
</feature>
<dbReference type="CDD" id="cd22404">
    <property type="entry name" value="KH-I_MASK"/>
    <property type="match status" value="1"/>
</dbReference>
<dbReference type="SUPFAM" id="SSF48403">
    <property type="entry name" value="Ankyrin repeat"/>
    <property type="match status" value="3"/>
</dbReference>
<evidence type="ECO:0000256" key="5">
    <source>
        <dbReference type="PROSITE-ProRule" id="PRU00117"/>
    </source>
</evidence>
<name>E4WY61_OIKDI</name>
<protein>
    <recommendedName>
        <fullName evidence="8">K Homology domain-containing protein</fullName>
    </recommendedName>
</protein>
<reference evidence="9" key="1">
    <citation type="journal article" date="2010" name="Science">
        <title>Plasticity of animal genome architecture unmasked by rapid evolution of a pelagic tunicate.</title>
        <authorList>
            <person name="Denoeud F."/>
            <person name="Henriet S."/>
            <person name="Mungpakdee S."/>
            <person name="Aury J.M."/>
            <person name="Da Silva C."/>
            <person name="Brinkmann H."/>
            <person name="Mikhaleva J."/>
            <person name="Olsen L.C."/>
            <person name="Jubin C."/>
            <person name="Canestro C."/>
            <person name="Bouquet J.M."/>
            <person name="Danks G."/>
            <person name="Poulain J."/>
            <person name="Campsteijn C."/>
            <person name="Adamski M."/>
            <person name="Cross I."/>
            <person name="Yadetie F."/>
            <person name="Muffato M."/>
            <person name="Louis A."/>
            <person name="Butcher S."/>
            <person name="Tsagkogeorga G."/>
            <person name="Konrad A."/>
            <person name="Singh S."/>
            <person name="Jensen M.F."/>
            <person name="Cong E.H."/>
            <person name="Eikeseth-Otteraa H."/>
            <person name="Noel B."/>
            <person name="Anthouard V."/>
            <person name="Porcel B.M."/>
            <person name="Kachouri-Lafond R."/>
            <person name="Nishino A."/>
            <person name="Ugolini M."/>
            <person name="Chourrout P."/>
            <person name="Nishida H."/>
            <person name="Aasland R."/>
            <person name="Huzurbazar S."/>
            <person name="Westhof E."/>
            <person name="Delsuc F."/>
            <person name="Lehrach H."/>
            <person name="Reinhardt R."/>
            <person name="Weissenbach J."/>
            <person name="Roy S.W."/>
            <person name="Artiguenave F."/>
            <person name="Postlethwait J.H."/>
            <person name="Manak J.R."/>
            <person name="Thompson E.M."/>
            <person name="Jaillon O."/>
            <person name="Du Pasquier L."/>
            <person name="Boudinot P."/>
            <person name="Liberles D.A."/>
            <person name="Volff J.N."/>
            <person name="Philippe H."/>
            <person name="Lenhard B."/>
            <person name="Roest Crollius H."/>
            <person name="Wincker P."/>
            <person name="Chourrout D."/>
        </authorList>
    </citation>
    <scope>NUCLEOTIDE SEQUENCE [LARGE SCALE GENOMIC DNA]</scope>
</reference>
<dbReference type="PROSITE" id="PS50084">
    <property type="entry name" value="KH_TYPE_1"/>
    <property type="match status" value="1"/>
</dbReference>
<dbReference type="InterPro" id="IPR051631">
    <property type="entry name" value="Ankyrin-KH/SAM_domain"/>
</dbReference>
<dbReference type="InterPro" id="IPR002110">
    <property type="entry name" value="Ankyrin_rpt"/>
</dbReference>
<feature type="compositionally biased region" description="Basic and acidic residues" evidence="7">
    <location>
        <begin position="1291"/>
        <end position="1305"/>
    </location>
</feature>
<dbReference type="GO" id="GO:0045087">
    <property type="term" value="P:innate immune response"/>
    <property type="evidence" value="ECO:0007669"/>
    <property type="project" value="TreeGrafter"/>
</dbReference>
<dbReference type="Pfam" id="PF00023">
    <property type="entry name" value="Ank"/>
    <property type="match status" value="1"/>
</dbReference>
<feature type="compositionally biased region" description="Basic and acidic residues" evidence="7">
    <location>
        <begin position="1646"/>
        <end position="1662"/>
    </location>
</feature>
<dbReference type="SMART" id="SM00248">
    <property type="entry name" value="ANK"/>
    <property type="match status" value="24"/>
</dbReference>
<sequence>MSNQEQAATVASVDQHFNNQTQQQRIAALLEAAGIPPHGVDGALLRNPAVLDHLSSSVNKALIDAKLAMNKADFDDNIRGLSFPEKSDNSYTSLKKALRALNCEDYQEYLVESCTNGSFELVQLLLDLDDIPERMCAEKVKVVYHQYHKVNFQRFQANGDERAAKGEMTPLMEAAYNGHEDIVTLLINHGVDINAKSSTGNTALMYACCRGHETIVHNLLCAGANTEIFNENGHTPLMEAASGAHVNCAKLLVCHGAEINCASNEFKESALTLACYKGNYDMVHFLLLAGADREHKTDEMHTALMEASMDGHTDVARLLLESGCNVNMPPESFESPLTLAACGGHTDLARLLIERGANLEEVNDEGYTALMEAAREGHEKVVQVLIEHGANVNQQTEETQETALTLACCAGFNECARLLIEAGGDIEKGASTPLMEAAQEGYDDLVDFLIRSGAKVTAVANNGDTALDLAAENGHKKICEAMLRAGAKLEHRSEGGRTPLMRAARQGHESTVDYLIEVGANVNFYSENNEHTVLSFACSHGQLGVVQRLLQAGANPNAKLKDNSTMLIEAAKGGHTQVVQLLLDPNRAGARYVLNEYPQEQRSEEINFEEVVDVLNSVKDMISQPGEGILPPSPIGAGDASLDQLAANAKGHPKVFLYNFKFIASFVEAQRRLEALELKIKSAFDQRVDGSATNQELLAKEIAQKEKKHKQNLMRELQDVERQIHQKMLDKVSKTIPKNSMDRPADVIYPPEGLKPMVDGISTMPNWRFTSMKELNEIMKHIQVLGPAIQKVKSWSLFAYLITVLKAIQRHLQNPAPVAELTGSESTQSVVRSVQGNKQTTTTSAVKTTTKTTVETQQHILPSVTADQPAAVRNGINDKTDSNHDTPLSLACQGGHTELVQLLVSKGAELEHRDKKGFTPLILAATGGFSEICELLIEAGADVEAQSDRTKDTPLSLACSGGKKEVVELLLDRGAKKEHRNVSDYTPLSLAASGGYIEIIKILLDAGAEINSRTASKLGISPLMLAAMNGHLEAVTLLLDRGADINAQIETNKNTALTLACFQGRAEVVEKLLDRRANVEHRAKTGLTPLMEAASGGYVDVGRVLLEKGAEVNALPVPTSRDTALTIASDKGHKLFVDLLLKYSAHVDIKNKKGDTPIWLASHSGHLDVVQKLIEHKADPSLCDTRNVSPLMAAFKKGHFKVVKYLVKKVTQFPSDTECYNYIQSIKDKDQDLKMKCANCVEIIIQAKVKQEKEAERHAQELLEKIDQEHMVNETKRKKKEKQKHKKAEKIKKEKEIKAEEEQRAIDALVASVPTTPPKPAEPMPTVDTTPPSPHKSKSRKQRDQARVPQKEPEPQPKVEMPPQPEDNSDRVPTIEANEPAKPVETSQTKSEKKGKKQQQAQLAEVVHVEGVKAQATEQPEVWKDVKPVRKKEFQKMSLGSNYIARVIGRSGCNVNAIRDVTGTHIDIEKPKKGGGDRTITIRGTPEQTTLAKKLMDELIKNPDMEIDDIIQKYIPNAKTRSRERVSEVEEDEPEPKSLNIEKILAAVQQSEKDQREKEKKIEARKKKQAEEAKARQDALIKAQQEQEKQQVAVAPQPQKPVAASSSLPPTPRPKKVAEPVPIQAPKPHSTPVEDAVSQHLRNLRKRDEMERNRTKEDENSKIKVEVVQKQVAEMTIIDPMPAPLPPAVSVAPIQPQLAHSLPTPDWSDLQNPNVDIRNGARTHPGPIGPPKSRQDIPGSISPYATHSVQPPSNSFQPSQPYQMDPSSSPFRSPGQGMPQQVVHSPGHVNRPLFPDSDDRFATKPIQRVPPIMAPQPSDDYQLPKTSIPSKWEQEEPHMPPFHHSFGPLGGGFPSEPFNDNSHYRERPNPQVQPPDFPRHPNLPLFDAPFERRNPGATGAIGEGRPSSSFRPVSNMPDFNLHSNITRPMQKHDWDPPPRLMTSSDLGGFQAPRWSQPTSQPSHPNLGLGGSSYMPSGGAGDPSLQLRQDYMSTHQQMRMDGPSLLDRNGYTYHGFQTNPTSQPAYNHQQHWNN</sequence>
<feature type="repeat" description="ANK" evidence="4">
    <location>
        <begin position="1085"/>
        <end position="1117"/>
    </location>
</feature>
<feature type="region of interest" description="Disordered" evidence="7">
    <location>
        <begin position="2014"/>
        <end position="2033"/>
    </location>
</feature>
<accession>E4WY61</accession>
<feature type="compositionally biased region" description="Basic and acidic residues" evidence="7">
    <location>
        <begin position="1569"/>
        <end position="1589"/>
    </location>
</feature>
<dbReference type="FunFam" id="1.25.40.20:FF:000041">
    <property type="entry name" value="ankyrin repeat and KH domain-containing protein 1 isoform X1"/>
    <property type="match status" value="1"/>
</dbReference>
<feature type="repeat" description="ANK" evidence="4">
    <location>
        <begin position="529"/>
        <end position="561"/>
    </location>
</feature>
<dbReference type="InterPro" id="IPR036770">
    <property type="entry name" value="Ankyrin_rpt-contain_sf"/>
</dbReference>
<proteinExistence type="predicted"/>
<dbReference type="Pfam" id="PF12796">
    <property type="entry name" value="Ank_2"/>
    <property type="match status" value="7"/>
</dbReference>
<keyword evidence="1" id="KW-0677">Repeat</keyword>
<keyword evidence="10" id="KW-1185">Reference proteome</keyword>
<feature type="compositionally biased region" description="Basic residues" evidence="7">
    <location>
        <begin position="1276"/>
        <end position="1290"/>
    </location>
</feature>
<feature type="compositionally biased region" description="Low complexity" evidence="7">
    <location>
        <begin position="1748"/>
        <end position="1763"/>
    </location>
</feature>
<feature type="domain" description="K Homology" evidence="8">
    <location>
        <begin position="1431"/>
        <end position="1501"/>
    </location>
</feature>
<gene>
    <name evidence="9" type="ORF">GSOID_T00011862001</name>
</gene>
<feature type="repeat" description="ANK" evidence="4">
    <location>
        <begin position="266"/>
        <end position="298"/>
    </location>
</feature>
<dbReference type="Pfam" id="PF00013">
    <property type="entry name" value="KH_1"/>
    <property type="match status" value="1"/>
</dbReference>
<feature type="repeat" description="ANK" evidence="4">
    <location>
        <begin position="166"/>
        <end position="198"/>
    </location>
</feature>
<dbReference type="InParanoid" id="E4WY61"/>
<feature type="repeat" description="ANK" evidence="4">
    <location>
        <begin position="495"/>
        <end position="527"/>
    </location>
</feature>
<keyword evidence="3 6" id="KW-0175">Coiled coil</keyword>
<evidence type="ECO:0000256" key="2">
    <source>
        <dbReference type="ARBA" id="ARBA00023043"/>
    </source>
</evidence>
<dbReference type="PANTHER" id="PTHR23206">
    <property type="entry name" value="MASK PROTEIN"/>
    <property type="match status" value="1"/>
</dbReference>
<dbReference type="InterPro" id="IPR047373">
    <property type="entry name" value="KH-I_MASK"/>
</dbReference>
<feature type="repeat" description="ANK" evidence="4">
    <location>
        <begin position="983"/>
        <end position="1015"/>
    </location>
</feature>
<evidence type="ECO:0000256" key="6">
    <source>
        <dbReference type="SAM" id="Coils"/>
    </source>
</evidence>
<feature type="repeat" description="ANK" evidence="4">
    <location>
        <begin position="1018"/>
        <end position="1050"/>
    </location>
</feature>
<keyword evidence="2 4" id="KW-0040">ANK repeat</keyword>
<feature type="region of interest" description="Disordered" evidence="7">
    <location>
        <begin position="831"/>
        <end position="854"/>
    </location>
</feature>
<feature type="compositionally biased region" description="Basic and acidic residues" evidence="7">
    <location>
        <begin position="1551"/>
        <end position="1562"/>
    </location>
</feature>
<feature type="repeat" description="ANK" evidence="4">
    <location>
        <begin position="365"/>
        <end position="397"/>
    </location>
</feature>
<dbReference type="EMBL" id="FN653018">
    <property type="protein sequence ID" value="CBY22305.1"/>
    <property type="molecule type" value="Genomic_DNA"/>
</dbReference>
<feature type="repeat" description="ANK" evidence="4">
    <location>
        <begin position="199"/>
        <end position="231"/>
    </location>
</feature>
<feature type="compositionally biased region" description="Low complexity" evidence="7">
    <location>
        <begin position="1590"/>
        <end position="1604"/>
    </location>
</feature>
<feature type="compositionally biased region" description="Basic and acidic residues" evidence="7">
    <location>
        <begin position="1342"/>
        <end position="1357"/>
    </location>
</feature>
<feature type="region of interest" description="Disordered" evidence="7">
    <location>
        <begin position="1273"/>
        <end position="1401"/>
    </location>
</feature>
<dbReference type="PANTHER" id="PTHR23206:SF8">
    <property type="entry name" value="ANKYRIN REPEAT AND KH DOMAIN-CONTAINING 1"/>
    <property type="match status" value="1"/>
</dbReference>
<dbReference type="Gene3D" id="1.25.40.20">
    <property type="entry name" value="Ankyrin repeat-containing domain"/>
    <property type="match status" value="7"/>
</dbReference>
<evidence type="ECO:0000256" key="1">
    <source>
        <dbReference type="ARBA" id="ARBA00022737"/>
    </source>
</evidence>
<evidence type="ECO:0000256" key="7">
    <source>
        <dbReference type="SAM" id="MobiDB-lite"/>
    </source>
</evidence>
<dbReference type="GO" id="GO:0005737">
    <property type="term" value="C:cytoplasm"/>
    <property type="evidence" value="ECO:0007669"/>
    <property type="project" value="TreeGrafter"/>
</dbReference>
<keyword evidence="5" id="KW-0694">RNA-binding</keyword>
<feature type="repeat" description="ANK" evidence="4">
    <location>
        <begin position="950"/>
        <end position="982"/>
    </location>
</feature>
<dbReference type="InterPro" id="IPR036612">
    <property type="entry name" value="KH_dom_type_1_sf"/>
</dbReference>
<dbReference type="SMART" id="SM00322">
    <property type="entry name" value="KH"/>
    <property type="match status" value="1"/>
</dbReference>
<feature type="repeat" description="ANK" evidence="4">
    <location>
        <begin position="1052"/>
        <end position="1084"/>
    </location>
</feature>
<feature type="compositionally biased region" description="Low complexity" evidence="7">
    <location>
        <begin position="838"/>
        <end position="854"/>
    </location>
</feature>
<dbReference type="PRINTS" id="PR01415">
    <property type="entry name" value="ANKYRIN"/>
</dbReference>
<organism evidence="9">
    <name type="scientific">Oikopleura dioica</name>
    <name type="common">Tunicate</name>
    <dbReference type="NCBI Taxonomy" id="34765"/>
    <lineage>
        <taxon>Eukaryota</taxon>
        <taxon>Metazoa</taxon>
        <taxon>Chordata</taxon>
        <taxon>Tunicata</taxon>
        <taxon>Appendicularia</taxon>
        <taxon>Copelata</taxon>
        <taxon>Oikopleuridae</taxon>
        <taxon>Oikopleura</taxon>
    </lineage>
</organism>
<evidence type="ECO:0000259" key="8">
    <source>
        <dbReference type="SMART" id="SM00322"/>
    </source>
</evidence>